<dbReference type="EMBL" id="LT598452">
    <property type="protein sequence ID" value="SCV01352.1"/>
    <property type="molecule type" value="Genomic_DNA"/>
</dbReference>
<dbReference type="InterPro" id="IPR016135">
    <property type="entry name" value="UBQ-conjugating_enzyme/RWD"/>
</dbReference>
<dbReference type="InterPro" id="IPR050113">
    <property type="entry name" value="Ub_conjugating_enzyme"/>
</dbReference>
<evidence type="ECO:0000256" key="12">
    <source>
        <dbReference type="ARBA" id="ARBA00041570"/>
    </source>
</evidence>
<evidence type="ECO:0000256" key="16">
    <source>
        <dbReference type="SAM" id="Phobius"/>
    </source>
</evidence>
<dbReference type="SMART" id="SM00212">
    <property type="entry name" value="UBCc"/>
    <property type="match status" value="1"/>
</dbReference>
<name>A0A1G4KAT3_9SACH</name>
<keyword evidence="3" id="KW-0808">Transferase</keyword>
<evidence type="ECO:0000256" key="6">
    <source>
        <dbReference type="ARBA" id="ARBA00022786"/>
    </source>
</evidence>
<evidence type="ECO:0000256" key="14">
    <source>
        <dbReference type="ARBA" id="ARBA00042191"/>
    </source>
</evidence>
<evidence type="ECO:0000256" key="3">
    <source>
        <dbReference type="ARBA" id="ARBA00022679"/>
    </source>
</evidence>
<evidence type="ECO:0000256" key="2">
    <source>
        <dbReference type="ARBA" id="ARBA00012486"/>
    </source>
</evidence>
<comment type="pathway">
    <text evidence="15">Protein modification.</text>
</comment>
<evidence type="ECO:0000256" key="5">
    <source>
        <dbReference type="ARBA" id="ARBA00022741"/>
    </source>
</evidence>
<keyword evidence="6" id="KW-0833">Ubl conjugation pathway</keyword>
<dbReference type="AlphaFoldDB" id="A0A1G4KAT3"/>
<dbReference type="PROSITE" id="PS50127">
    <property type="entry name" value="UBC_2"/>
    <property type="match status" value="1"/>
</dbReference>
<gene>
    <name evidence="18" type="ORF">LANO_0F11364G</name>
</gene>
<evidence type="ECO:0000256" key="7">
    <source>
        <dbReference type="ARBA" id="ARBA00022824"/>
    </source>
</evidence>
<evidence type="ECO:0000256" key="4">
    <source>
        <dbReference type="ARBA" id="ARBA00022692"/>
    </source>
</evidence>
<keyword evidence="4 16" id="KW-0812">Transmembrane</keyword>
<protein>
    <recommendedName>
        <fullName evidence="11">Ubiquitin-conjugating enzyme E2 6</fullName>
        <ecNumber evidence="2">2.3.2.23</ecNumber>
    </recommendedName>
    <alternativeName>
        <fullName evidence="13">E2 ubiquitin-conjugating enzyme 6</fullName>
    </alternativeName>
    <alternativeName>
        <fullName evidence="14">Ubiquitin carrier protein UBC6</fullName>
    </alternativeName>
    <alternativeName>
        <fullName evidence="12">Ubiquitin-protein ligase UBC6</fullName>
    </alternativeName>
</protein>
<evidence type="ECO:0000313" key="18">
    <source>
        <dbReference type="EMBL" id="SCV01352.1"/>
    </source>
</evidence>
<comment type="subcellular location">
    <subcellularLocation>
        <location evidence="1">Endoplasmic reticulum membrane</location>
    </subcellularLocation>
</comment>
<keyword evidence="7" id="KW-0256">Endoplasmic reticulum</keyword>
<sequence length="247" mass="28145">MATRQAQKRLTKEYKSMVENPPPFIIAQPNENNILEWHYVISGPPETPYSGGQYHGTLVFPSDYPFKPPAIRMVTPSGRFREDTRLCLSMSDYHPDTWNPSWSVSTILTGLLSFMTSSESTTGAIVTTPEHKKKMARASKEYNTFKNVRFKAVFPDLVKENLAHFEELRKNGEPEAGEPDKDVLEEAAKEQAIKISDITDPEDRIRVEEELQKMQKMQAKKGKHDNNRSKLYIIFAIVLVVAGIIMK</sequence>
<dbReference type="GO" id="GO:0061631">
    <property type="term" value="F:ubiquitin conjugating enzyme activity"/>
    <property type="evidence" value="ECO:0007669"/>
    <property type="project" value="UniProtKB-EC"/>
</dbReference>
<feature type="transmembrane region" description="Helical" evidence="16">
    <location>
        <begin position="229"/>
        <end position="246"/>
    </location>
</feature>
<evidence type="ECO:0000259" key="17">
    <source>
        <dbReference type="PROSITE" id="PS50127"/>
    </source>
</evidence>
<keyword evidence="5" id="KW-0547">Nucleotide-binding</keyword>
<dbReference type="PANTHER" id="PTHR24067">
    <property type="entry name" value="UBIQUITIN-CONJUGATING ENZYME E2"/>
    <property type="match status" value="1"/>
</dbReference>
<accession>A0A1G4KAT3</accession>
<dbReference type="OrthoDB" id="1158011at2759"/>
<evidence type="ECO:0000256" key="8">
    <source>
        <dbReference type="ARBA" id="ARBA00022840"/>
    </source>
</evidence>
<keyword evidence="9 16" id="KW-1133">Transmembrane helix</keyword>
<dbReference type="Gene3D" id="3.10.110.10">
    <property type="entry name" value="Ubiquitin Conjugating Enzyme"/>
    <property type="match status" value="1"/>
</dbReference>
<dbReference type="GO" id="GO:0005789">
    <property type="term" value="C:endoplasmic reticulum membrane"/>
    <property type="evidence" value="ECO:0007669"/>
    <property type="project" value="UniProtKB-SubCell"/>
</dbReference>
<evidence type="ECO:0000256" key="9">
    <source>
        <dbReference type="ARBA" id="ARBA00022989"/>
    </source>
</evidence>
<reference evidence="19" key="1">
    <citation type="submission" date="2016-03" db="EMBL/GenBank/DDBJ databases">
        <authorList>
            <person name="Devillers Hugo."/>
        </authorList>
    </citation>
    <scope>NUCLEOTIDE SEQUENCE [LARGE SCALE GENOMIC DNA]</scope>
</reference>
<dbReference type="SUPFAM" id="SSF54495">
    <property type="entry name" value="UBC-like"/>
    <property type="match status" value="1"/>
</dbReference>
<evidence type="ECO:0000256" key="13">
    <source>
        <dbReference type="ARBA" id="ARBA00042181"/>
    </source>
</evidence>
<evidence type="ECO:0000256" key="1">
    <source>
        <dbReference type="ARBA" id="ARBA00004586"/>
    </source>
</evidence>
<evidence type="ECO:0000256" key="15">
    <source>
        <dbReference type="ARBA" id="ARBA00043952"/>
    </source>
</evidence>
<dbReference type="InterPro" id="IPR000608">
    <property type="entry name" value="UBC"/>
</dbReference>
<keyword evidence="8" id="KW-0067">ATP-binding</keyword>
<proteinExistence type="predicted"/>
<evidence type="ECO:0000256" key="10">
    <source>
        <dbReference type="ARBA" id="ARBA00023136"/>
    </source>
</evidence>
<dbReference type="EC" id="2.3.2.23" evidence="2"/>
<dbReference type="Pfam" id="PF00179">
    <property type="entry name" value="UQ_con"/>
    <property type="match status" value="1"/>
</dbReference>
<keyword evidence="10 16" id="KW-0472">Membrane</keyword>
<dbReference type="CDD" id="cd23799">
    <property type="entry name" value="UBCc_UBE2J"/>
    <property type="match status" value="1"/>
</dbReference>
<evidence type="ECO:0000313" key="19">
    <source>
        <dbReference type="Proteomes" id="UP000189911"/>
    </source>
</evidence>
<keyword evidence="19" id="KW-1185">Reference proteome</keyword>
<organism evidence="18 19">
    <name type="scientific">Lachancea nothofagi CBS 11611</name>
    <dbReference type="NCBI Taxonomy" id="1266666"/>
    <lineage>
        <taxon>Eukaryota</taxon>
        <taxon>Fungi</taxon>
        <taxon>Dikarya</taxon>
        <taxon>Ascomycota</taxon>
        <taxon>Saccharomycotina</taxon>
        <taxon>Saccharomycetes</taxon>
        <taxon>Saccharomycetales</taxon>
        <taxon>Saccharomycetaceae</taxon>
        <taxon>Lachancea</taxon>
    </lineage>
</organism>
<feature type="domain" description="UBC core" evidence="17">
    <location>
        <begin position="5"/>
        <end position="153"/>
    </location>
</feature>
<dbReference type="GO" id="GO:0005524">
    <property type="term" value="F:ATP binding"/>
    <property type="evidence" value="ECO:0007669"/>
    <property type="project" value="UniProtKB-KW"/>
</dbReference>
<evidence type="ECO:0000256" key="11">
    <source>
        <dbReference type="ARBA" id="ARBA00039885"/>
    </source>
</evidence>
<dbReference type="Proteomes" id="UP000189911">
    <property type="component" value="Chromosome F"/>
</dbReference>
<dbReference type="FunFam" id="3.10.110.10:FF:000023">
    <property type="entry name" value="Ubiquitin-conjugating enzyme E2 J2"/>
    <property type="match status" value="1"/>
</dbReference>